<dbReference type="OrthoDB" id="264015at2759"/>
<keyword evidence="2" id="KW-0812">Transmembrane</keyword>
<dbReference type="Proteomes" id="UP000054481">
    <property type="component" value="Unassembled WGS sequence"/>
</dbReference>
<evidence type="ECO:0000256" key="1">
    <source>
        <dbReference type="SAM" id="MobiDB-lite"/>
    </source>
</evidence>
<keyword evidence="2" id="KW-0472">Membrane</keyword>
<name>A0A0F7ZX56_9HYPO</name>
<keyword evidence="2" id="KW-1133">Transmembrane helix</keyword>
<sequence length="898" mass="99129">MPSTQDLLDQYSDQLVPFSFHAGFVCSSYAISLLGTGSTLELMRRRTSHRGLHNLLLLVGAAISMGGIAIWSMHFIGNRAIYIFDGRGDMQISYSTGITILSLLVPILVLILAFLAVIVNGRIRRWRIGISGLLSGCAICGMHYLADASISNFQTTYEIGYVVGAAIIAVSASTTALAIFFVFEASWKVFWWKRLGCAMVLAGAVSGMHWCAAVGTSYRLNRLQSLRQGMSRHETLIMVICLSVAACIVLTISGIYSSWIRRDYASKSQKVVLAAAVFDEEGRIMVNQEGFLPSEVVTDMFMTKASISHSEIFDTSHPLFHWMYRASRNWPSIASLTDKMASHIGHLAQDRYNGRARLKLVNEDGTLVQHYDQLICELFSLAALALANKTKEVLTSAGTLWEEIFVTGNTANNDVFSKLDDSSLAAKAGSSENDKAVKDKSVFVNLAEKGLIPMHQQYGRGCLMFLVRHINARKDLDKLEAAGYRFAEVHHVVGTIRSSMQISTPDFATRLRSMSANPKRGATLAPGVHLGIFAVRARLDHCGFDVLVQKDAKNLLPTAEIPLERLEPWQVDFVNRLRGLGPLAIIERLNSDHRLYPQEARLASHLRNAIATLRSSLGNLAFGDATLMSQVVHAPCTTREENPRLSTCSLISFRMVLPIHSVARLPQCEFVPLSFFRVQQQVYAESPYHLEFAHMVHRDLSSLLHNIPSSTPPKTPQRSSTRRSPGWINRLRSEHSPSKVVSLQLSARSQERLSTGTFNPMSPYPQSDSMSFDDCRKPQFGTISPPMGYISCMRAPSPAKSSSINQDKQLFGGIMVSQQIMVDVHKLPNGRVPSNASRPEDVGSPETPVYQDAKDPPRQGNGFSAVAVGENGSAATRDQGGLRFIDDLLSLCMERSEF</sequence>
<evidence type="ECO:0000256" key="2">
    <source>
        <dbReference type="SAM" id="Phobius"/>
    </source>
</evidence>
<feature type="transmembrane region" description="Helical" evidence="2">
    <location>
        <begin position="55"/>
        <end position="77"/>
    </location>
</feature>
<keyword evidence="5" id="KW-1185">Reference proteome</keyword>
<accession>A0A0F7ZX56</accession>
<feature type="transmembrane region" description="Helical" evidence="2">
    <location>
        <begin position="97"/>
        <end position="119"/>
    </location>
</feature>
<feature type="transmembrane region" description="Helical" evidence="2">
    <location>
        <begin position="236"/>
        <end position="260"/>
    </location>
</feature>
<gene>
    <name evidence="4" type="ORF">HIM_10478</name>
</gene>
<feature type="region of interest" description="Disordered" evidence="1">
    <location>
        <begin position="704"/>
        <end position="731"/>
    </location>
</feature>
<feature type="transmembrane region" description="Helical" evidence="2">
    <location>
        <begin position="20"/>
        <end position="43"/>
    </location>
</feature>
<feature type="domain" description="MHYT" evidence="3">
    <location>
        <begin position="20"/>
        <end position="219"/>
    </location>
</feature>
<feature type="transmembrane region" description="Helical" evidence="2">
    <location>
        <begin position="158"/>
        <end position="183"/>
    </location>
</feature>
<feature type="region of interest" description="Disordered" evidence="1">
    <location>
        <begin position="830"/>
        <end position="863"/>
    </location>
</feature>
<evidence type="ECO:0000313" key="5">
    <source>
        <dbReference type="Proteomes" id="UP000054481"/>
    </source>
</evidence>
<reference evidence="4 5" key="1">
    <citation type="journal article" date="2014" name="Genome Biol. Evol.">
        <title>Comparative genomics and transcriptomics analyses reveal divergent lifestyle features of nematode endoparasitic fungus Hirsutella minnesotensis.</title>
        <authorList>
            <person name="Lai Y."/>
            <person name="Liu K."/>
            <person name="Zhang X."/>
            <person name="Zhang X."/>
            <person name="Li K."/>
            <person name="Wang N."/>
            <person name="Shu C."/>
            <person name="Wu Y."/>
            <person name="Wang C."/>
            <person name="Bushley K.E."/>
            <person name="Xiang M."/>
            <person name="Liu X."/>
        </authorList>
    </citation>
    <scope>NUCLEOTIDE SEQUENCE [LARGE SCALE GENOMIC DNA]</scope>
    <source>
        <strain evidence="4 5">3608</strain>
    </source>
</reference>
<evidence type="ECO:0000313" key="4">
    <source>
        <dbReference type="EMBL" id="KJZ70137.1"/>
    </source>
</evidence>
<dbReference type="Pfam" id="PF03707">
    <property type="entry name" value="MHYT"/>
    <property type="match status" value="2"/>
</dbReference>
<dbReference type="InterPro" id="IPR005330">
    <property type="entry name" value="MHYT_dom"/>
</dbReference>
<organism evidence="4 5">
    <name type="scientific">Hirsutella minnesotensis 3608</name>
    <dbReference type="NCBI Taxonomy" id="1043627"/>
    <lineage>
        <taxon>Eukaryota</taxon>
        <taxon>Fungi</taxon>
        <taxon>Dikarya</taxon>
        <taxon>Ascomycota</taxon>
        <taxon>Pezizomycotina</taxon>
        <taxon>Sordariomycetes</taxon>
        <taxon>Hypocreomycetidae</taxon>
        <taxon>Hypocreales</taxon>
        <taxon>Ophiocordycipitaceae</taxon>
        <taxon>Hirsutella</taxon>
    </lineage>
</organism>
<dbReference type="PROSITE" id="PS50924">
    <property type="entry name" value="MHYT"/>
    <property type="match status" value="1"/>
</dbReference>
<dbReference type="EMBL" id="KQ030646">
    <property type="protein sequence ID" value="KJZ70137.1"/>
    <property type="molecule type" value="Genomic_DNA"/>
</dbReference>
<protein>
    <recommendedName>
        <fullName evidence="3">MHYT domain-containing protein</fullName>
    </recommendedName>
</protein>
<dbReference type="PANTHER" id="PTHR35152:SF1">
    <property type="entry name" value="DOMAIN SIGNALLING PROTEIN, PUTATIVE (AFU_ORTHOLOGUE AFUA_5G11310)-RELATED"/>
    <property type="match status" value="1"/>
</dbReference>
<dbReference type="AlphaFoldDB" id="A0A0F7ZX56"/>
<dbReference type="PANTHER" id="PTHR35152">
    <property type="entry name" value="DOMAIN SIGNALLING PROTEIN, PUTATIVE (AFU_ORTHOLOGUE AFUA_5G11310)-RELATED"/>
    <property type="match status" value="1"/>
</dbReference>
<evidence type="ECO:0000259" key="3">
    <source>
        <dbReference type="PROSITE" id="PS50924"/>
    </source>
</evidence>
<feature type="transmembrane region" description="Helical" evidence="2">
    <location>
        <begin position="195"/>
        <end position="216"/>
    </location>
</feature>
<proteinExistence type="predicted"/>